<evidence type="ECO:0000256" key="6">
    <source>
        <dbReference type="ARBA" id="ARBA00023284"/>
    </source>
</evidence>
<comment type="function">
    <text evidence="1">Thiol-specific peroxidase that catalyzes the reduction of hydrogen peroxide and organic hydroperoxides to water and alcohols, respectively. Plays a role in cell protection against oxidative stress by detoxifying peroxides and as sensor of hydrogen peroxide-mediated signaling events.</text>
</comment>
<proteinExistence type="predicted"/>
<dbReference type="SUPFAM" id="SSF52833">
    <property type="entry name" value="Thioredoxin-like"/>
    <property type="match status" value="1"/>
</dbReference>
<name>A0A1G5S5J8_9FIRM</name>
<keyword evidence="4" id="KW-0560">Oxidoreductase</keyword>
<protein>
    <recommendedName>
        <fullName evidence="7">Bacterioferritin comigratory protein</fullName>
    </recommendedName>
</protein>
<dbReference type="Proteomes" id="UP000199208">
    <property type="component" value="Unassembled WGS sequence"/>
</dbReference>
<keyword evidence="3" id="KW-0049">Antioxidant</keyword>
<dbReference type="GO" id="GO:0008379">
    <property type="term" value="F:thioredoxin peroxidase activity"/>
    <property type="evidence" value="ECO:0007669"/>
    <property type="project" value="TreeGrafter"/>
</dbReference>
<evidence type="ECO:0000256" key="2">
    <source>
        <dbReference type="ARBA" id="ARBA00022559"/>
    </source>
</evidence>
<keyword evidence="5" id="KW-1015">Disulfide bond</keyword>
<sequence>MGAEIVGISRDSIKSHHKFIENQALDFLLLSDPEQVAHQSFGVMKAKKMYGKEVVGVDRSTFVFDEAGKLIHAFRGVKAAGHAEKVLEALKEQ</sequence>
<dbReference type="EMBL" id="FMWL01000014">
    <property type="protein sequence ID" value="SCZ80829.1"/>
    <property type="molecule type" value="Genomic_DNA"/>
</dbReference>
<evidence type="ECO:0000256" key="7">
    <source>
        <dbReference type="ARBA" id="ARBA00041373"/>
    </source>
</evidence>
<dbReference type="GO" id="GO:0005737">
    <property type="term" value="C:cytoplasm"/>
    <property type="evidence" value="ECO:0007669"/>
    <property type="project" value="TreeGrafter"/>
</dbReference>
<keyword evidence="2" id="KW-0575">Peroxidase</keyword>
<dbReference type="PANTHER" id="PTHR42801">
    <property type="entry name" value="THIOREDOXIN-DEPENDENT PEROXIDE REDUCTASE"/>
    <property type="match status" value="1"/>
</dbReference>
<evidence type="ECO:0000259" key="8">
    <source>
        <dbReference type="Pfam" id="PF00578"/>
    </source>
</evidence>
<dbReference type="Gene3D" id="3.40.30.10">
    <property type="entry name" value="Glutaredoxin"/>
    <property type="match status" value="1"/>
</dbReference>
<dbReference type="Pfam" id="PF00578">
    <property type="entry name" value="AhpC-TSA"/>
    <property type="match status" value="1"/>
</dbReference>
<dbReference type="GO" id="GO:0045454">
    <property type="term" value="P:cell redox homeostasis"/>
    <property type="evidence" value="ECO:0007669"/>
    <property type="project" value="TreeGrafter"/>
</dbReference>
<dbReference type="InterPro" id="IPR000866">
    <property type="entry name" value="AhpC/TSA"/>
</dbReference>
<dbReference type="InterPro" id="IPR036249">
    <property type="entry name" value="Thioredoxin-like_sf"/>
</dbReference>
<accession>A0A1G5S5J8</accession>
<dbReference type="GO" id="GO:0034599">
    <property type="term" value="P:cellular response to oxidative stress"/>
    <property type="evidence" value="ECO:0007669"/>
    <property type="project" value="TreeGrafter"/>
</dbReference>
<reference evidence="9 10" key="1">
    <citation type="submission" date="2016-10" db="EMBL/GenBank/DDBJ databases">
        <authorList>
            <person name="de Groot N.N."/>
        </authorList>
    </citation>
    <scope>NUCLEOTIDE SEQUENCE [LARGE SCALE GENOMIC DNA]</scope>
    <source>
        <strain evidence="9 10">DSM 2784</strain>
    </source>
</reference>
<dbReference type="CDD" id="cd03017">
    <property type="entry name" value="PRX_BCP"/>
    <property type="match status" value="1"/>
</dbReference>
<dbReference type="InterPro" id="IPR050924">
    <property type="entry name" value="Peroxiredoxin_BCP/PrxQ"/>
</dbReference>
<feature type="domain" description="Alkyl hydroperoxide reductase subunit C/ Thiol specific antioxidant" evidence="8">
    <location>
        <begin position="2"/>
        <end position="72"/>
    </location>
</feature>
<keyword evidence="10" id="KW-1185">Reference proteome</keyword>
<keyword evidence="6" id="KW-0676">Redox-active center</keyword>
<evidence type="ECO:0000256" key="4">
    <source>
        <dbReference type="ARBA" id="ARBA00023002"/>
    </source>
</evidence>
<gene>
    <name evidence="9" type="ORF">SAMN03080599_02467</name>
</gene>
<dbReference type="PANTHER" id="PTHR42801:SF4">
    <property type="entry name" value="AHPC_TSA FAMILY PROTEIN"/>
    <property type="match status" value="1"/>
</dbReference>
<evidence type="ECO:0000313" key="10">
    <source>
        <dbReference type="Proteomes" id="UP000199208"/>
    </source>
</evidence>
<organism evidence="9 10">
    <name type="scientific">Acidaminobacter hydrogenoformans DSM 2784</name>
    <dbReference type="NCBI Taxonomy" id="1120920"/>
    <lineage>
        <taxon>Bacteria</taxon>
        <taxon>Bacillati</taxon>
        <taxon>Bacillota</taxon>
        <taxon>Clostridia</taxon>
        <taxon>Peptostreptococcales</taxon>
        <taxon>Acidaminobacteraceae</taxon>
        <taxon>Acidaminobacter</taxon>
    </lineage>
</organism>
<dbReference type="AlphaFoldDB" id="A0A1G5S5J8"/>
<evidence type="ECO:0000256" key="1">
    <source>
        <dbReference type="ARBA" id="ARBA00003330"/>
    </source>
</evidence>
<evidence type="ECO:0000256" key="3">
    <source>
        <dbReference type="ARBA" id="ARBA00022862"/>
    </source>
</evidence>
<evidence type="ECO:0000256" key="5">
    <source>
        <dbReference type="ARBA" id="ARBA00023157"/>
    </source>
</evidence>
<dbReference type="STRING" id="1120920.SAMN03080599_02467"/>
<evidence type="ECO:0000313" key="9">
    <source>
        <dbReference type="EMBL" id="SCZ80829.1"/>
    </source>
</evidence>